<reference evidence="2" key="1">
    <citation type="submission" date="2016-04" db="EMBL/GenBank/DDBJ databases">
        <authorList>
            <person name="Evans L.H."/>
            <person name="Alamgir A."/>
            <person name="Owens N."/>
            <person name="Weber N.D."/>
            <person name="Virtaneva K."/>
            <person name="Barbian K."/>
            <person name="Babar A."/>
            <person name="Rosenke K."/>
        </authorList>
    </citation>
    <scope>NUCLEOTIDE SEQUENCE [LARGE SCALE GENOMIC DNA]</scope>
    <source>
        <strain evidence="2">CBS 101.48</strain>
    </source>
</reference>
<dbReference type="InParanoid" id="A0A163M282"/>
<evidence type="ECO:0000313" key="2">
    <source>
        <dbReference type="EMBL" id="SAM00598.1"/>
    </source>
</evidence>
<dbReference type="GO" id="GO:0003676">
    <property type="term" value="F:nucleic acid binding"/>
    <property type="evidence" value="ECO:0007669"/>
    <property type="project" value="InterPro"/>
</dbReference>
<name>A0A163M282_ABSGL</name>
<accession>A0A163M282</accession>
<dbReference type="GO" id="GO:0008270">
    <property type="term" value="F:zinc ion binding"/>
    <property type="evidence" value="ECO:0007669"/>
    <property type="project" value="InterPro"/>
</dbReference>
<dbReference type="Gene3D" id="4.10.60.10">
    <property type="entry name" value="Zinc finger, CCHC-type"/>
    <property type="match status" value="1"/>
</dbReference>
<protein>
    <recommendedName>
        <fullName evidence="4">CCHC-type domain-containing protein</fullName>
    </recommendedName>
</protein>
<evidence type="ECO:0008006" key="4">
    <source>
        <dbReference type="Google" id="ProtNLM"/>
    </source>
</evidence>
<dbReference type="AlphaFoldDB" id="A0A163M282"/>
<evidence type="ECO:0000313" key="3">
    <source>
        <dbReference type="Proteomes" id="UP000078561"/>
    </source>
</evidence>
<dbReference type="OrthoDB" id="2264205at2759"/>
<gene>
    <name evidence="2" type="primary">ABSGL_06306.1 scaffold 8040</name>
</gene>
<feature type="compositionally biased region" description="Polar residues" evidence="1">
    <location>
        <begin position="44"/>
        <end position="54"/>
    </location>
</feature>
<proteinExistence type="predicted"/>
<feature type="region of interest" description="Disordered" evidence="1">
    <location>
        <begin position="34"/>
        <end position="103"/>
    </location>
</feature>
<dbReference type="InterPro" id="IPR036875">
    <property type="entry name" value="Znf_CCHC_sf"/>
</dbReference>
<evidence type="ECO:0000256" key="1">
    <source>
        <dbReference type="SAM" id="MobiDB-lite"/>
    </source>
</evidence>
<dbReference type="SUPFAM" id="SSF57756">
    <property type="entry name" value="Retrovirus zinc finger-like domains"/>
    <property type="match status" value="1"/>
</dbReference>
<dbReference type="Proteomes" id="UP000078561">
    <property type="component" value="Unassembled WGS sequence"/>
</dbReference>
<dbReference type="EMBL" id="LT553293">
    <property type="protein sequence ID" value="SAM00598.1"/>
    <property type="molecule type" value="Genomic_DNA"/>
</dbReference>
<sequence>MPLHCSYCHKPNHSRLDCPVRASICCWHCLTTGHLRKQGPKRPQQANPNVSSAPPVNKPKKATETPGAMEVEPTPSQSSPSSSLDKALKKKSPDAFARALRGG</sequence>
<organism evidence="2">
    <name type="scientific">Absidia glauca</name>
    <name type="common">Pin mould</name>
    <dbReference type="NCBI Taxonomy" id="4829"/>
    <lineage>
        <taxon>Eukaryota</taxon>
        <taxon>Fungi</taxon>
        <taxon>Fungi incertae sedis</taxon>
        <taxon>Mucoromycota</taxon>
        <taxon>Mucoromycotina</taxon>
        <taxon>Mucoromycetes</taxon>
        <taxon>Mucorales</taxon>
        <taxon>Cunninghamellaceae</taxon>
        <taxon>Absidia</taxon>
    </lineage>
</organism>
<keyword evidence="3" id="KW-1185">Reference proteome</keyword>